<evidence type="ECO:0000313" key="2">
    <source>
        <dbReference type="EMBL" id="MDU8885405.1"/>
    </source>
</evidence>
<dbReference type="RefSeq" id="WP_316661282.1">
    <property type="nucleotide sequence ID" value="NZ_JAWHTF010000002.1"/>
</dbReference>
<organism evidence="2 3">
    <name type="scientific">Gilvirhabdus luticola</name>
    <dbReference type="NCBI Taxonomy" id="3079858"/>
    <lineage>
        <taxon>Bacteria</taxon>
        <taxon>Pseudomonadati</taxon>
        <taxon>Bacteroidota</taxon>
        <taxon>Flavobacteriia</taxon>
        <taxon>Flavobacteriales</taxon>
        <taxon>Flavobacteriaceae</taxon>
        <taxon>Gilvirhabdus</taxon>
    </lineage>
</organism>
<keyword evidence="1" id="KW-1133">Transmembrane helix</keyword>
<evidence type="ECO:0000256" key="1">
    <source>
        <dbReference type="SAM" id="Phobius"/>
    </source>
</evidence>
<name>A0ABU3U5L1_9FLAO</name>
<gene>
    <name evidence="2" type="ORF">RXV94_04475</name>
</gene>
<evidence type="ECO:0000313" key="3">
    <source>
        <dbReference type="Proteomes" id="UP001268651"/>
    </source>
</evidence>
<protein>
    <submittedName>
        <fullName evidence="2">Uncharacterized protein</fullName>
    </submittedName>
</protein>
<reference evidence="2 3" key="1">
    <citation type="submission" date="2023-10" db="EMBL/GenBank/DDBJ databases">
        <title>Marimonas sp. nov. isolated from tidal mud flat.</title>
        <authorList>
            <person name="Jaincy N.J."/>
            <person name="Srinivasan S."/>
            <person name="Lee S.-S."/>
        </authorList>
    </citation>
    <scope>NUCLEOTIDE SEQUENCE [LARGE SCALE GENOMIC DNA]</scope>
    <source>
        <strain evidence="2 3">MJ-SS3</strain>
    </source>
</reference>
<sequence length="383" mass="43886">MRAKIVKYSVLVCLVGFVICGIYYLNLSNRHKAIVKTQLLHKLSIIDNSWETNKTDTMISFTSPSLLVDGIYKSMEGPKAQGTFQIDSNKEDLVWLTSFETLPISSNEKDTLSTGFMCHSNIDFFGNDHLLKWNLNSRIGEQYPRLTTMSNGIEKYKLPEGFGVPIFTNENLILTTQTLNHNIKNEIINVKHRLNIGYKNQTNKLKPLMSKTVFIMLPYDSQNPFKGPTEKNPSFCLPVETKNHSYLTEKGESLSGHWVIFPGKATFSYDITNQLHLKDSTTMHYIVSHLHPFAEALSFRDKTLDSTLFTSVINNYNDKIGLQKVSDFSSRKGIMLYPNRKYELVLKTNNTTAIQQDMMASMFVFLYDKEIDEKIQVDKLIKD</sequence>
<feature type="transmembrane region" description="Helical" evidence="1">
    <location>
        <begin position="5"/>
        <end position="25"/>
    </location>
</feature>
<keyword evidence="1" id="KW-0812">Transmembrane</keyword>
<keyword evidence="1" id="KW-0472">Membrane</keyword>
<keyword evidence="3" id="KW-1185">Reference proteome</keyword>
<proteinExistence type="predicted"/>
<accession>A0ABU3U5L1</accession>
<dbReference type="Proteomes" id="UP001268651">
    <property type="component" value="Unassembled WGS sequence"/>
</dbReference>
<comment type="caution">
    <text evidence="2">The sequence shown here is derived from an EMBL/GenBank/DDBJ whole genome shotgun (WGS) entry which is preliminary data.</text>
</comment>
<dbReference type="EMBL" id="JAWHTF010000002">
    <property type="protein sequence ID" value="MDU8885405.1"/>
    <property type="molecule type" value="Genomic_DNA"/>
</dbReference>